<dbReference type="GO" id="GO:0008097">
    <property type="term" value="F:5S rRNA binding"/>
    <property type="evidence" value="ECO:0007669"/>
    <property type="project" value="TreeGrafter"/>
</dbReference>
<evidence type="ECO:0000313" key="4">
    <source>
        <dbReference type="EMBL" id="ABK22610.1"/>
    </source>
</evidence>
<evidence type="ECO:0000256" key="3">
    <source>
        <dbReference type="ARBA" id="ARBA00023274"/>
    </source>
</evidence>
<evidence type="ECO:0008006" key="6">
    <source>
        <dbReference type="Google" id="ProtNLM"/>
    </source>
</evidence>
<dbReference type="EMBL" id="BT071485">
    <property type="protein sequence ID" value="ACN40943.1"/>
    <property type="molecule type" value="mRNA"/>
</dbReference>
<dbReference type="GO" id="GO:1990904">
    <property type="term" value="C:ribonucleoprotein complex"/>
    <property type="evidence" value="ECO:0007669"/>
    <property type="project" value="UniProtKB-KW"/>
</dbReference>
<evidence type="ECO:0000256" key="2">
    <source>
        <dbReference type="ARBA" id="ARBA00022980"/>
    </source>
</evidence>
<dbReference type="PANTHER" id="PTHR12899">
    <property type="entry name" value="39S RIBOSOMAL PROTEIN L18, MITOCHONDRIAL"/>
    <property type="match status" value="1"/>
</dbReference>
<dbReference type="Pfam" id="PF00861">
    <property type="entry name" value="Ribosomal_L18p"/>
    <property type="match status" value="1"/>
</dbReference>
<sequence length="170" mass="19119">MAVATPPRVCTAFKIPSCIERLGSLTSLSSPFRVAIPTARDSFWFPLKIEAREPTRKESAKVRNRRLRKKFNGTAQKPRLSIFCSSKHLYAQLVDDLKKKTLAFASTAQESIRGSQTCNTIDAARYVGEEIIKACIEKDISQVTIDRNGFAQGKKMTAFEIPIRQHGFLR</sequence>
<dbReference type="GO" id="GO:0006412">
    <property type="term" value="P:translation"/>
    <property type="evidence" value="ECO:0007669"/>
    <property type="project" value="InterPro"/>
</dbReference>
<accession>A9NPP9</accession>
<organism evidence="4">
    <name type="scientific">Picea sitchensis</name>
    <name type="common">Sitka spruce</name>
    <name type="synonym">Pinus sitchensis</name>
    <dbReference type="NCBI Taxonomy" id="3332"/>
    <lineage>
        <taxon>Eukaryota</taxon>
        <taxon>Viridiplantae</taxon>
        <taxon>Streptophyta</taxon>
        <taxon>Embryophyta</taxon>
        <taxon>Tracheophyta</taxon>
        <taxon>Spermatophyta</taxon>
        <taxon>Pinopsida</taxon>
        <taxon>Pinidae</taxon>
        <taxon>Conifers I</taxon>
        <taxon>Pinales</taxon>
        <taxon>Pinaceae</taxon>
        <taxon>Picea</taxon>
    </lineage>
</organism>
<evidence type="ECO:0000256" key="1">
    <source>
        <dbReference type="ARBA" id="ARBA00007116"/>
    </source>
</evidence>
<dbReference type="OMA" id="RMQKKFN"/>
<dbReference type="CDD" id="cd00432">
    <property type="entry name" value="Ribosomal_L18_L5e"/>
    <property type="match status" value="1"/>
</dbReference>
<dbReference type="Gene3D" id="3.30.420.100">
    <property type="match status" value="1"/>
</dbReference>
<reference evidence="5" key="2">
    <citation type="submission" date="2009-02" db="EMBL/GenBank/DDBJ databases">
        <title>Full length sequence-verified cDNA sequences from Sitka spruce (Picea sitchensis).</title>
        <authorList>
            <person name="Reid K.E."/>
            <person name="Liao N."/>
            <person name="Ralph S."/>
            <person name="Kolosova N."/>
            <person name="Oddy C."/>
            <person name="Moore R."/>
            <person name="Mayo M."/>
            <person name="Wagner S."/>
            <person name="King J."/>
            <person name="Yanchuk A."/>
            <person name="Holt R."/>
            <person name="Jones S."/>
            <person name="Marra M."/>
            <person name="Ritland C.E."/>
            <person name="Ritland K."/>
            <person name="Bohlmann J."/>
        </authorList>
    </citation>
    <scope>NUCLEOTIDE SEQUENCE</scope>
    <source>
        <tissue evidence="5">Bark</tissue>
    </source>
</reference>
<dbReference type="EMBL" id="EF083260">
    <property type="protein sequence ID" value="ABK22610.1"/>
    <property type="molecule type" value="mRNA"/>
</dbReference>
<protein>
    <recommendedName>
        <fullName evidence="6">50S ribosomal protein L18, chloroplastic</fullName>
    </recommendedName>
</protein>
<proteinExistence type="evidence at transcript level"/>
<dbReference type="AlphaFoldDB" id="A9NPP9"/>
<dbReference type="GO" id="GO:0003735">
    <property type="term" value="F:structural constituent of ribosome"/>
    <property type="evidence" value="ECO:0007669"/>
    <property type="project" value="InterPro"/>
</dbReference>
<name>A9NPP9_PICSI</name>
<dbReference type="GO" id="GO:0005840">
    <property type="term" value="C:ribosome"/>
    <property type="evidence" value="ECO:0007669"/>
    <property type="project" value="UniProtKB-KW"/>
</dbReference>
<dbReference type="InterPro" id="IPR057268">
    <property type="entry name" value="Ribosomal_L18"/>
</dbReference>
<reference evidence="4" key="1">
    <citation type="journal article" date="2008" name="BMC Genomics">
        <title>A conifer genomics resource of 200,000 spruce (Picea spp.) ESTs and 6,464 high-quality, sequence-finished full-length cDNAs for Sitka spruce (Picea sitchensis).</title>
        <authorList>
            <person name="Ralph S.G."/>
            <person name="Chun H.J."/>
            <person name="Kolosova N."/>
            <person name="Cooper D."/>
            <person name="Oddy C."/>
            <person name="Ritland C.E."/>
            <person name="Kirkpatrick R."/>
            <person name="Moore R."/>
            <person name="Barber S."/>
            <person name="Holt R.A."/>
            <person name="Jones S.J."/>
            <person name="Marra M.A."/>
            <person name="Douglas C.J."/>
            <person name="Ritland K."/>
            <person name="Bohlmann J."/>
        </authorList>
    </citation>
    <scope>NUCLEOTIDE SEQUENCE</scope>
    <source>
        <tissue evidence="4">Bark</tissue>
    </source>
</reference>
<keyword evidence="3" id="KW-0687">Ribonucleoprotein</keyword>
<dbReference type="InterPro" id="IPR005484">
    <property type="entry name" value="Ribosomal_uL18_bac/plant/anim"/>
</dbReference>
<keyword evidence="2" id="KW-0689">Ribosomal protein</keyword>
<comment type="similarity">
    <text evidence="1">Belongs to the universal ribosomal protein uL18 family.</text>
</comment>
<dbReference type="PANTHER" id="PTHR12899:SF8">
    <property type="entry name" value="RIBOSOMAL L18P_L5E FAMILY PROTEIN"/>
    <property type="match status" value="1"/>
</dbReference>
<dbReference type="SUPFAM" id="SSF53137">
    <property type="entry name" value="Translational machinery components"/>
    <property type="match status" value="1"/>
</dbReference>
<evidence type="ECO:0000313" key="5">
    <source>
        <dbReference type="EMBL" id="ACN40943.1"/>
    </source>
</evidence>